<keyword evidence="3" id="KW-0648">Protein biosynthesis</keyword>
<accession>A0A0G1HKA3</accession>
<dbReference type="PATRIC" id="fig|1618404.3.peg.163"/>
<protein>
    <submittedName>
        <fullName evidence="5">Peptide chain release factor 1</fullName>
    </submittedName>
</protein>
<evidence type="ECO:0000256" key="1">
    <source>
        <dbReference type="ARBA" id="ARBA00010835"/>
    </source>
</evidence>
<evidence type="ECO:0000256" key="3">
    <source>
        <dbReference type="ARBA" id="ARBA00022917"/>
    </source>
</evidence>
<name>A0A0G1HKA3_9BACT</name>
<comment type="caution">
    <text evidence="5">The sequence shown here is derived from an EMBL/GenBank/DDBJ whole genome shotgun (WGS) entry which is preliminary data.</text>
</comment>
<dbReference type="AlphaFoldDB" id="A0A0G1HKA3"/>
<dbReference type="InterPro" id="IPR045853">
    <property type="entry name" value="Pep_chain_release_fac_I_sf"/>
</dbReference>
<reference evidence="5 6" key="1">
    <citation type="journal article" date="2015" name="Nature">
        <title>rRNA introns, odd ribosomes, and small enigmatic genomes across a large radiation of phyla.</title>
        <authorList>
            <person name="Brown C.T."/>
            <person name="Hug L.A."/>
            <person name="Thomas B.C."/>
            <person name="Sharon I."/>
            <person name="Castelle C.J."/>
            <person name="Singh A."/>
            <person name="Wilkins M.J."/>
            <person name="Williams K.H."/>
            <person name="Banfield J.F."/>
        </authorList>
    </citation>
    <scope>NUCLEOTIDE SEQUENCE [LARGE SCALE GENOMIC DNA]</scope>
</reference>
<dbReference type="InterPro" id="IPR005139">
    <property type="entry name" value="PCRF"/>
</dbReference>
<dbReference type="Pfam" id="PF03462">
    <property type="entry name" value="PCRF"/>
    <property type="match status" value="1"/>
</dbReference>
<dbReference type="GO" id="GO:0003747">
    <property type="term" value="F:translation release factor activity"/>
    <property type="evidence" value="ECO:0007669"/>
    <property type="project" value="InterPro"/>
</dbReference>
<dbReference type="STRING" id="1618404.UW35_C0004G0027"/>
<evidence type="ECO:0000313" key="6">
    <source>
        <dbReference type="Proteomes" id="UP000033861"/>
    </source>
</evidence>
<proteinExistence type="inferred from homology"/>
<dbReference type="Proteomes" id="UP000033861">
    <property type="component" value="Unassembled WGS sequence"/>
</dbReference>
<dbReference type="PANTHER" id="PTHR43804">
    <property type="entry name" value="LD18447P"/>
    <property type="match status" value="1"/>
</dbReference>
<organism evidence="5 6">
    <name type="scientific">Candidatus Collierbacteria bacterium GW2011_GWF2_44_15</name>
    <dbReference type="NCBI Taxonomy" id="1618404"/>
    <lineage>
        <taxon>Bacteria</taxon>
        <taxon>Candidatus Collieribacteriota</taxon>
    </lineage>
</organism>
<dbReference type="Gene3D" id="3.30.160.20">
    <property type="match status" value="1"/>
</dbReference>
<comment type="similarity">
    <text evidence="1">Belongs to the prokaryotic/mitochondrial release factor family.</text>
</comment>
<dbReference type="PANTHER" id="PTHR43804:SF7">
    <property type="entry name" value="LD18447P"/>
    <property type="match status" value="1"/>
</dbReference>
<dbReference type="InterPro" id="IPR000352">
    <property type="entry name" value="Pep_chain_release_fac_I"/>
</dbReference>
<gene>
    <name evidence="5" type="ORF">UW35_C0004G0027</name>
</gene>
<dbReference type="SMART" id="SM00937">
    <property type="entry name" value="PCRF"/>
    <property type="match status" value="1"/>
</dbReference>
<evidence type="ECO:0000313" key="5">
    <source>
        <dbReference type="EMBL" id="KKT47013.1"/>
    </source>
</evidence>
<dbReference type="SUPFAM" id="SSF75620">
    <property type="entry name" value="Release factor"/>
    <property type="match status" value="1"/>
</dbReference>
<dbReference type="Pfam" id="PF00472">
    <property type="entry name" value="RF-1"/>
    <property type="match status" value="1"/>
</dbReference>
<keyword evidence="2" id="KW-0488">Methylation</keyword>
<dbReference type="PROSITE" id="PS00745">
    <property type="entry name" value="RF_PROK_I"/>
    <property type="match status" value="1"/>
</dbReference>
<sequence length="307" mass="34902">MDNPFIVAEIERLNSQIKDNEALLSDPSLGSLALEEITRLKTQIEQLSFSAPEPEAQEGESFDNSPAILEIRGAAGGDEAKIFGEDLLRMYTRFATDHGFTIETLDESIVRFSRPDRSLWNYGAFETFQYESGVHRVQRVPETEAAGRIHTSTVTVAVLPEVKPNQIDVKEVDLEWQFTRAGGPGGQNVNKVNTAVRLTHKPTGLVVFVREERYQSRNKEIALNLLRSRLWQADEEKRLSTLSDQRSQAVGSGMRAEKIKTYNYPQNRLTDHRLDKSWYSLKEIMEGRISDVLEYTISEFHKLTLQA</sequence>
<evidence type="ECO:0000259" key="4">
    <source>
        <dbReference type="PROSITE" id="PS00745"/>
    </source>
</evidence>
<feature type="domain" description="Prokaryotic-type class I peptide chain release factors" evidence="4">
    <location>
        <begin position="180"/>
        <end position="196"/>
    </location>
</feature>
<dbReference type="GO" id="GO:0005737">
    <property type="term" value="C:cytoplasm"/>
    <property type="evidence" value="ECO:0007669"/>
    <property type="project" value="UniProtKB-ARBA"/>
</dbReference>
<dbReference type="EMBL" id="LCHZ01000004">
    <property type="protein sequence ID" value="KKT47013.1"/>
    <property type="molecule type" value="Genomic_DNA"/>
</dbReference>
<dbReference type="InterPro" id="IPR050057">
    <property type="entry name" value="Prokaryotic/Mito_RF"/>
</dbReference>
<evidence type="ECO:0000256" key="2">
    <source>
        <dbReference type="ARBA" id="ARBA00022481"/>
    </source>
</evidence>
<dbReference type="Gene3D" id="3.30.70.1660">
    <property type="match status" value="1"/>
</dbReference>